<dbReference type="Gene3D" id="3.30.9.60">
    <property type="match status" value="1"/>
</dbReference>
<protein>
    <recommendedName>
        <fullName evidence="4">FAD-binding domain-containing protein</fullName>
    </recommendedName>
</protein>
<dbReference type="PANTHER" id="PTHR47469">
    <property type="entry name" value="MONOOXYGENASE-LIKE"/>
    <property type="match status" value="1"/>
</dbReference>
<dbReference type="Proteomes" id="UP001634007">
    <property type="component" value="Unassembled WGS sequence"/>
</dbReference>
<evidence type="ECO:0000313" key="2">
    <source>
        <dbReference type="EMBL" id="KAL3746632.1"/>
    </source>
</evidence>
<accession>A0ABD3L9Y0</accession>
<gene>
    <name evidence="2" type="ORF">ACJRO7_015574</name>
</gene>
<keyword evidence="3" id="KW-1185">Reference proteome</keyword>
<comment type="caution">
    <text evidence="2">The sequence shown here is derived from an EMBL/GenBank/DDBJ whole genome shotgun (WGS) entry which is preliminary data.</text>
</comment>
<dbReference type="InterPro" id="IPR036188">
    <property type="entry name" value="FAD/NAD-bd_sf"/>
</dbReference>
<dbReference type="SUPFAM" id="SSF54373">
    <property type="entry name" value="FAD-linked reductases, C-terminal domain"/>
    <property type="match status" value="1"/>
</dbReference>
<evidence type="ECO:0000313" key="3">
    <source>
        <dbReference type="Proteomes" id="UP001634007"/>
    </source>
</evidence>
<dbReference type="AlphaFoldDB" id="A0ABD3L9Y0"/>
<evidence type="ECO:0008006" key="4">
    <source>
        <dbReference type="Google" id="ProtNLM"/>
    </source>
</evidence>
<feature type="region of interest" description="Disordered" evidence="1">
    <location>
        <begin position="51"/>
        <end position="74"/>
    </location>
</feature>
<dbReference type="PRINTS" id="PR00420">
    <property type="entry name" value="RNGMNOXGNASE"/>
</dbReference>
<name>A0ABD3L9Y0_EUCGL</name>
<organism evidence="2 3">
    <name type="scientific">Eucalyptus globulus</name>
    <name type="common">Tasmanian blue gum</name>
    <dbReference type="NCBI Taxonomy" id="34317"/>
    <lineage>
        <taxon>Eukaryota</taxon>
        <taxon>Viridiplantae</taxon>
        <taxon>Streptophyta</taxon>
        <taxon>Embryophyta</taxon>
        <taxon>Tracheophyta</taxon>
        <taxon>Spermatophyta</taxon>
        <taxon>Magnoliopsida</taxon>
        <taxon>eudicotyledons</taxon>
        <taxon>Gunneridae</taxon>
        <taxon>Pentapetalae</taxon>
        <taxon>rosids</taxon>
        <taxon>malvids</taxon>
        <taxon>Myrtales</taxon>
        <taxon>Myrtaceae</taxon>
        <taxon>Myrtoideae</taxon>
        <taxon>Eucalypteae</taxon>
        <taxon>Eucalyptus</taxon>
    </lineage>
</organism>
<dbReference type="InterPro" id="IPR053212">
    <property type="entry name" value="DHP_3-monooxygenase"/>
</dbReference>
<dbReference type="PANTHER" id="PTHR47469:SF2">
    <property type="entry name" value="OS06G0597600 PROTEIN"/>
    <property type="match status" value="1"/>
</dbReference>
<sequence>MITNYSEPVATCFDRTSTREHERQKLSRDDLVSGREHRGIILRARAHFSRMGRRREVEKSSAPPTGSPTGAGLGLRRSARKRIGAWLGTALRLHDATLPLAVDQNNATDGEKKVSRVLTRDEEFNFRAAHWTDLHGLLRKEVPPRVVLWDHVFLSFSLSDDKAEVKVKTKVLKTNDTIEITGNLLVAADGCVSSIRQSFLPDLKLRAYPDLGKCLYFDLGFGTHSVLYELLNKRLNWIWYINQPKPELNSEMIQEMHREAEKVWLSELARIMKETKEPFINVIYDCDLLEQIFWDNVVLVGDAAHPTTPHGLRSTNMSISDAAVLGFSLRLPVTSKQVLHSWRLGRIKQGLPVVGWERFDPMASGREECQEL</sequence>
<reference evidence="2 3" key="1">
    <citation type="submission" date="2024-11" db="EMBL/GenBank/DDBJ databases">
        <title>Chromosome-level genome assembly of Eucalyptus globulus Labill. provides insights into its genome evolution.</title>
        <authorList>
            <person name="Li X."/>
        </authorList>
    </citation>
    <scope>NUCLEOTIDE SEQUENCE [LARGE SCALE GENOMIC DNA]</scope>
    <source>
        <strain evidence="2">CL2024</strain>
        <tissue evidence="2">Fresh tender leaves</tissue>
    </source>
</reference>
<dbReference type="SUPFAM" id="SSF51905">
    <property type="entry name" value="FAD/NAD(P)-binding domain"/>
    <property type="match status" value="1"/>
</dbReference>
<evidence type="ECO:0000256" key="1">
    <source>
        <dbReference type="SAM" id="MobiDB-lite"/>
    </source>
</evidence>
<dbReference type="Gene3D" id="3.50.50.60">
    <property type="entry name" value="FAD/NAD(P)-binding domain"/>
    <property type="match status" value="1"/>
</dbReference>
<proteinExistence type="predicted"/>
<dbReference type="EMBL" id="JBJKBG010000003">
    <property type="protein sequence ID" value="KAL3746632.1"/>
    <property type="molecule type" value="Genomic_DNA"/>
</dbReference>